<dbReference type="InterPro" id="IPR007709">
    <property type="entry name" value="N-FG_amidohydro"/>
</dbReference>
<proteinExistence type="predicted"/>
<name>A0A917BVM6_9PROT</name>
<dbReference type="RefSeq" id="WP_188662207.1">
    <property type="nucleotide sequence ID" value="NZ_BMHV01000005.1"/>
</dbReference>
<reference evidence="1" key="2">
    <citation type="submission" date="2020-09" db="EMBL/GenBank/DDBJ databases">
        <authorList>
            <person name="Sun Q."/>
            <person name="Zhou Y."/>
        </authorList>
    </citation>
    <scope>NUCLEOTIDE SEQUENCE</scope>
    <source>
        <strain evidence="1">CGMCC 1.15254</strain>
    </source>
</reference>
<dbReference type="SUPFAM" id="SSF53187">
    <property type="entry name" value="Zn-dependent exopeptidases"/>
    <property type="match status" value="1"/>
</dbReference>
<dbReference type="Pfam" id="PF05013">
    <property type="entry name" value="FGase"/>
    <property type="match status" value="1"/>
</dbReference>
<dbReference type="EMBL" id="BMHV01000005">
    <property type="protein sequence ID" value="GGF58036.1"/>
    <property type="molecule type" value="Genomic_DNA"/>
</dbReference>
<gene>
    <name evidence="1" type="ORF">GCM10011332_09430</name>
</gene>
<protein>
    <submittedName>
        <fullName evidence="1">N-formylglutamate amidohydrolase</fullName>
    </submittedName>
</protein>
<keyword evidence="2" id="KW-1185">Reference proteome</keyword>
<sequence>MGASTTEAYDRLDETTGAKASFTILHPKKQTAPVVYASPHSGCYYPQDFIESSLLNPTALRRSEDAFIDEIYQVCTKFGSPLLKAVYPRAYIDVNREPYELDPDMFDSPLPSFVNTDSPRAQVGLGTIAKIVTNGADIYRNKLHFPVIDERIKRLYHPYHAALRRLIEETRERFGTCLLIDCHSMPSGSPTPNGDFQRIEADIILGDRFGTSCDSWITERTQHLLETQGFSVKRNRPYAGGFTTQHYGEPARHIHVLQIELNRALYMDEDRITPLPQLHDVKRRLQTAIEDLNALAIASL</sequence>
<reference evidence="1" key="1">
    <citation type="journal article" date="2014" name="Int. J. Syst. Evol. Microbiol.">
        <title>Complete genome sequence of Corynebacterium casei LMG S-19264T (=DSM 44701T), isolated from a smear-ripened cheese.</title>
        <authorList>
            <consortium name="US DOE Joint Genome Institute (JGI-PGF)"/>
            <person name="Walter F."/>
            <person name="Albersmeier A."/>
            <person name="Kalinowski J."/>
            <person name="Ruckert C."/>
        </authorList>
    </citation>
    <scope>NUCLEOTIDE SEQUENCE</scope>
    <source>
        <strain evidence="1">CGMCC 1.15254</strain>
    </source>
</reference>
<dbReference type="Proteomes" id="UP000632498">
    <property type="component" value="Unassembled WGS sequence"/>
</dbReference>
<dbReference type="Gene3D" id="3.40.630.40">
    <property type="entry name" value="Zn-dependent exopeptidases"/>
    <property type="match status" value="1"/>
</dbReference>
<evidence type="ECO:0000313" key="2">
    <source>
        <dbReference type="Proteomes" id="UP000632498"/>
    </source>
</evidence>
<evidence type="ECO:0000313" key="1">
    <source>
        <dbReference type="EMBL" id="GGF58036.1"/>
    </source>
</evidence>
<organism evidence="1 2">
    <name type="scientific">Terasakiella brassicae</name>
    <dbReference type="NCBI Taxonomy" id="1634917"/>
    <lineage>
        <taxon>Bacteria</taxon>
        <taxon>Pseudomonadati</taxon>
        <taxon>Pseudomonadota</taxon>
        <taxon>Alphaproteobacteria</taxon>
        <taxon>Rhodospirillales</taxon>
        <taxon>Terasakiellaceae</taxon>
        <taxon>Terasakiella</taxon>
    </lineage>
</organism>
<comment type="caution">
    <text evidence="1">The sequence shown here is derived from an EMBL/GenBank/DDBJ whole genome shotgun (WGS) entry which is preliminary data.</text>
</comment>
<dbReference type="AlphaFoldDB" id="A0A917BVM6"/>
<accession>A0A917BVM6</accession>